<dbReference type="InterPro" id="IPR015421">
    <property type="entry name" value="PyrdxlP-dep_Trfase_major"/>
</dbReference>
<dbReference type="Proteomes" id="UP001218218">
    <property type="component" value="Unassembled WGS sequence"/>
</dbReference>
<dbReference type="InterPro" id="IPR001917">
    <property type="entry name" value="Aminotrans_II_pyridoxalP_BS"/>
</dbReference>
<dbReference type="InterPro" id="IPR004839">
    <property type="entry name" value="Aminotransferase_I/II_large"/>
</dbReference>
<dbReference type="GO" id="GO:0005739">
    <property type="term" value="C:mitochondrion"/>
    <property type="evidence" value="ECO:0007669"/>
    <property type="project" value="TreeGrafter"/>
</dbReference>
<evidence type="ECO:0000256" key="6">
    <source>
        <dbReference type="ARBA" id="ARBA00019560"/>
    </source>
</evidence>
<comment type="function">
    <text evidence="2">Catalyzes the synthesis of 5-aminolevulinate (ALA) from succinyl-CoA and glycine, the first and rate-limiting step in heme biosynthesis.</text>
</comment>
<evidence type="ECO:0000256" key="13">
    <source>
        <dbReference type="ARBA" id="ARBA00032773"/>
    </source>
</evidence>
<evidence type="ECO:0000256" key="4">
    <source>
        <dbReference type="ARBA" id="ARBA00008392"/>
    </source>
</evidence>
<dbReference type="InterPro" id="IPR050087">
    <property type="entry name" value="AON_synthase_class-II"/>
</dbReference>
<name>A0AAD7AU98_9AGAR</name>
<evidence type="ECO:0000256" key="2">
    <source>
        <dbReference type="ARBA" id="ARBA00003076"/>
    </source>
</evidence>
<evidence type="ECO:0000256" key="5">
    <source>
        <dbReference type="ARBA" id="ARBA00013257"/>
    </source>
</evidence>
<evidence type="ECO:0000256" key="12">
    <source>
        <dbReference type="ARBA" id="ARBA00031945"/>
    </source>
</evidence>
<dbReference type="PANTHER" id="PTHR13693">
    <property type="entry name" value="CLASS II AMINOTRANSFERASE/8-AMINO-7-OXONONANOATE SYNTHASE"/>
    <property type="match status" value="1"/>
</dbReference>
<evidence type="ECO:0000256" key="11">
    <source>
        <dbReference type="ARBA" id="ARBA00031691"/>
    </source>
</evidence>
<dbReference type="GO" id="GO:0003870">
    <property type="term" value="F:5-aminolevulinate synthase activity"/>
    <property type="evidence" value="ECO:0007669"/>
    <property type="project" value="UniProtKB-EC"/>
</dbReference>
<dbReference type="CDD" id="cd06454">
    <property type="entry name" value="KBL_like"/>
    <property type="match status" value="1"/>
</dbReference>
<comment type="pathway">
    <text evidence="3">Porphyrin-containing compound metabolism; protoporphyrin-IX biosynthesis; 5-aminolevulinate from glycine: step 1/1.</text>
</comment>
<evidence type="ECO:0000256" key="8">
    <source>
        <dbReference type="ARBA" id="ARBA00022898"/>
    </source>
</evidence>
<dbReference type="InterPro" id="IPR010961">
    <property type="entry name" value="4pyrrol_synth_NH2levulA_synth"/>
</dbReference>
<feature type="domain" description="Aminotransferase class I/classII large" evidence="15">
    <location>
        <begin position="213"/>
        <end position="570"/>
    </location>
</feature>
<evidence type="ECO:0000256" key="7">
    <source>
        <dbReference type="ARBA" id="ARBA00022679"/>
    </source>
</evidence>
<evidence type="ECO:0000259" key="15">
    <source>
        <dbReference type="Pfam" id="PF00155"/>
    </source>
</evidence>
<evidence type="ECO:0000313" key="16">
    <source>
        <dbReference type="EMBL" id="KAJ7368044.1"/>
    </source>
</evidence>
<dbReference type="PROSITE" id="PS00599">
    <property type="entry name" value="AA_TRANSFER_CLASS_2"/>
    <property type="match status" value="1"/>
</dbReference>
<protein>
    <recommendedName>
        <fullName evidence="6">5-aminolevulinate synthase, mitochondrial</fullName>
        <ecNumber evidence="5">2.3.1.37</ecNumber>
    </recommendedName>
    <alternativeName>
        <fullName evidence="11">5-aminolevulinic acid synthase</fullName>
    </alternativeName>
    <alternativeName>
        <fullName evidence="12">Delta-ALA synthase</fullName>
    </alternativeName>
    <alternativeName>
        <fullName evidence="13">Delta-aminolevulinate synthase</fullName>
    </alternativeName>
</protein>
<keyword evidence="7 16" id="KW-0808">Transferase</keyword>
<dbReference type="SUPFAM" id="SSF53383">
    <property type="entry name" value="PLP-dependent transferases"/>
    <property type="match status" value="1"/>
</dbReference>
<dbReference type="PANTHER" id="PTHR13693:SF102">
    <property type="entry name" value="2-AMINO-3-KETOBUTYRATE COENZYME A LIGASE, MITOCHONDRIAL"/>
    <property type="match status" value="1"/>
</dbReference>
<dbReference type="NCBIfam" id="TIGR01821">
    <property type="entry name" value="5aminolev_synth"/>
    <property type="match status" value="1"/>
</dbReference>
<dbReference type="InterPro" id="IPR015422">
    <property type="entry name" value="PyrdxlP-dep_Trfase_small"/>
</dbReference>
<dbReference type="EMBL" id="JARIHO010000001">
    <property type="protein sequence ID" value="KAJ7368044.1"/>
    <property type="molecule type" value="Genomic_DNA"/>
</dbReference>
<comment type="caution">
    <text evidence="16">The sequence shown here is derived from an EMBL/GenBank/DDBJ whole genome shotgun (WGS) entry which is preliminary data.</text>
</comment>
<keyword evidence="17" id="KW-1185">Reference proteome</keyword>
<dbReference type="Pfam" id="PF00155">
    <property type="entry name" value="Aminotran_1_2"/>
    <property type="match status" value="1"/>
</dbReference>
<dbReference type="Gene3D" id="3.40.640.10">
    <property type="entry name" value="Type I PLP-dependent aspartate aminotransferase-like (Major domain)"/>
    <property type="match status" value="1"/>
</dbReference>
<dbReference type="GO" id="GO:0030170">
    <property type="term" value="F:pyridoxal phosphate binding"/>
    <property type="evidence" value="ECO:0007669"/>
    <property type="project" value="InterPro"/>
</dbReference>
<dbReference type="GO" id="GO:0006783">
    <property type="term" value="P:heme biosynthetic process"/>
    <property type="evidence" value="ECO:0007669"/>
    <property type="project" value="UniProtKB-KW"/>
</dbReference>
<evidence type="ECO:0000313" key="17">
    <source>
        <dbReference type="Proteomes" id="UP001218218"/>
    </source>
</evidence>
<sequence>MDKLSTLTRFKASCPFLGRTQTSTLRTLCTNASPRFPSISVLTERATGCPVMGPALNVRGKELVAGYASVAGVQDVAQIHKDQGVKVPAGATIEMCPHASKARDAARMASDLAAAARKAAPVTAATAGCPFSKTGAALPAEHPPIPKAALAAAAPAPTPVQARPPSFNYEGFYVNELDKKHQDKSYRYFNNINRLAAKFPTAHTSDVKDEVQVWCSNDYLGMGSNPVVVETMHRALDKYGHGAGGTRNIAGNGAMHLGLEQELASLHRKPAALVFSSCYVANDATLSTLGSKLPGCVFFSDTMNHASMIQGMRHSGAKRVLFKHNDMVDLESKLAQYPKETPKIIAFESVYSMCGSIGPIKEICDLAEQYGALTFLDEVHAVGLYGPRGAGVAEHLDYDAHKAAGNSPHPIKGTVMDRVDIITGTLGKAYGAVGGYIAGSDDMVDMIRSYAPGFIFTTSLPPVTVAGAHASVVYQKEYVGDRQLKQVNVRKVKNRLAALDIPVVPGPSHIVPVLVGDAALAKAASDKLLAEHSIYVQSINYPTVARGEERLRITVTQRHTQEQMDTLISAVDTVFRDLQINRLSDWVREGGRAGVGIDDAEPEPMWNDKQLALSPRTLRDGERAVIDAKAINTARGRFNVLLGPVGAATSTVNKGIDGPALSGMKVRTGATAAMIQEKMDIPVPPPPSAVAA</sequence>
<keyword evidence="10" id="KW-0012">Acyltransferase</keyword>
<accession>A0AAD7AU98</accession>
<dbReference type="EC" id="2.3.1.37" evidence="5"/>
<evidence type="ECO:0000256" key="3">
    <source>
        <dbReference type="ARBA" id="ARBA00005029"/>
    </source>
</evidence>
<evidence type="ECO:0000256" key="10">
    <source>
        <dbReference type="ARBA" id="ARBA00023315"/>
    </source>
</evidence>
<keyword evidence="9" id="KW-0350">Heme biosynthesis</keyword>
<comment type="catalytic activity">
    <reaction evidence="14">
        <text>succinyl-CoA + glycine + H(+) = 5-aminolevulinate + CO2 + CoA</text>
        <dbReference type="Rhea" id="RHEA:12921"/>
        <dbReference type="ChEBI" id="CHEBI:15378"/>
        <dbReference type="ChEBI" id="CHEBI:16526"/>
        <dbReference type="ChEBI" id="CHEBI:57287"/>
        <dbReference type="ChEBI" id="CHEBI:57292"/>
        <dbReference type="ChEBI" id="CHEBI:57305"/>
        <dbReference type="ChEBI" id="CHEBI:356416"/>
        <dbReference type="EC" id="2.3.1.37"/>
    </reaction>
</comment>
<proteinExistence type="inferred from homology"/>
<evidence type="ECO:0000256" key="14">
    <source>
        <dbReference type="ARBA" id="ARBA00047654"/>
    </source>
</evidence>
<comment type="similarity">
    <text evidence="4">Belongs to the class-II pyridoxal-phosphate-dependent aminotransferase family.</text>
</comment>
<dbReference type="InterPro" id="IPR015424">
    <property type="entry name" value="PyrdxlP-dep_Trfase"/>
</dbReference>
<gene>
    <name evidence="16" type="ORF">DFH08DRAFT_830156</name>
</gene>
<reference evidence="16" key="1">
    <citation type="submission" date="2023-03" db="EMBL/GenBank/DDBJ databases">
        <title>Massive genome expansion in bonnet fungi (Mycena s.s.) driven by repeated elements and novel gene families across ecological guilds.</title>
        <authorList>
            <consortium name="Lawrence Berkeley National Laboratory"/>
            <person name="Harder C.B."/>
            <person name="Miyauchi S."/>
            <person name="Viragh M."/>
            <person name="Kuo A."/>
            <person name="Thoen E."/>
            <person name="Andreopoulos B."/>
            <person name="Lu D."/>
            <person name="Skrede I."/>
            <person name="Drula E."/>
            <person name="Henrissat B."/>
            <person name="Morin E."/>
            <person name="Kohler A."/>
            <person name="Barry K."/>
            <person name="LaButti K."/>
            <person name="Morin E."/>
            <person name="Salamov A."/>
            <person name="Lipzen A."/>
            <person name="Mereny Z."/>
            <person name="Hegedus B."/>
            <person name="Baldrian P."/>
            <person name="Stursova M."/>
            <person name="Weitz H."/>
            <person name="Taylor A."/>
            <person name="Grigoriev I.V."/>
            <person name="Nagy L.G."/>
            <person name="Martin F."/>
            <person name="Kauserud H."/>
        </authorList>
    </citation>
    <scope>NUCLEOTIDE SEQUENCE</scope>
    <source>
        <strain evidence="16">CBHHK002</strain>
    </source>
</reference>
<dbReference type="FunFam" id="3.40.640.10:FF:000006">
    <property type="entry name" value="5-aminolevulinate synthase, mitochondrial"/>
    <property type="match status" value="1"/>
</dbReference>
<comment type="cofactor">
    <cofactor evidence="1">
        <name>pyridoxal 5'-phosphate</name>
        <dbReference type="ChEBI" id="CHEBI:597326"/>
    </cofactor>
</comment>
<evidence type="ECO:0000256" key="1">
    <source>
        <dbReference type="ARBA" id="ARBA00001933"/>
    </source>
</evidence>
<dbReference type="Gene3D" id="3.90.1150.10">
    <property type="entry name" value="Aspartate Aminotransferase, domain 1"/>
    <property type="match status" value="1"/>
</dbReference>
<evidence type="ECO:0000256" key="9">
    <source>
        <dbReference type="ARBA" id="ARBA00023133"/>
    </source>
</evidence>
<organism evidence="16 17">
    <name type="scientific">Mycena albidolilacea</name>
    <dbReference type="NCBI Taxonomy" id="1033008"/>
    <lineage>
        <taxon>Eukaryota</taxon>
        <taxon>Fungi</taxon>
        <taxon>Dikarya</taxon>
        <taxon>Basidiomycota</taxon>
        <taxon>Agaricomycotina</taxon>
        <taxon>Agaricomycetes</taxon>
        <taxon>Agaricomycetidae</taxon>
        <taxon>Agaricales</taxon>
        <taxon>Marasmiineae</taxon>
        <taxon>Mycenaceae</taxon>
        <taxon>Mycena</taxon>
    </lineage>
</organism>
<keyword evidence="8" id="KW-0663">Pyridoxal phosphate</keyword>
<dbReference type="AlphaFoldDB" id="A0AAD7AU98"/>